<accession>A0A016W2C9</accession>
<keyword evidence="4" id="KW-1185">Reference proteome</keyword>
<sequence length="195" mass="23153">MTSLKPSQISLLCVLLSVQQICSQYLYYYYPSTYTPLYYYYPTATVAQPISDGHVVGGANVQQPQQQQQYYQQQYPQQQYQQQVQPQVMDNQKQQQPQQQQQQQQQQLFYNPGAVQQPIAQAQMNNQYYQPNSQQQQYDYNMQYVQQPQQSTLQYNPGAQQQQQQYYPQKDAMQNGQALNTQNYSALQKKLRRRR</sequence>
<gene>
    <name evidence="3" type="primary">Acey_s0002.g618</name>
    <name evidence="3" type="ORF">Y032_0002g618</name>
</gene>
<dbReference type="AlphaFoldDB" id="A0A016W2C9"/>
<name>A0A016W2C9_9BILA</name>
<feature type="chain" id="PRO_5001490190" evidence="2">
    <location>
        <begin position="24"/>
        <end position="195"/>
    </location>
</feature>
<evidence type="ECO:0000313" key="4">
    <source>
        <dbReference type="Proteomes" id="UP000024635"/>
    </source>
</evidence>
<evidence type="ECO:0000256" key="2">
    <source>
        <dbReference type="SAM" id="SignalP"/>
    </source>
</evidence>
<feature type="signal peptide" evidence="2">
    <location>
        <begin position="1"/>
        <end position="23"/>
    </location>
</feature>
<dbReference type="STRING" id="53326.A0A016W2C9"/>
<organism evidence="3 4">
    <name type="scientific">Ancylostoma ceylanicum</name>
    <dbReference type="NCBI Taxonomy" id="53326"/>
    <lineage>
        <taxon>Eukaryota</taxon>
        <taxon>Metazoa</taxon>
        <taxon>Ecdysozoa</taxon>
        <taxon>Nematoda</taxon>
        <taxon>Chromadorea</taxon>
        <taxon>Rhabditida</taxon>
        <taxon>Rhabditina</taxon>
        <taxon>Rhabditomorpha</taxon>
        <taxon>Strongyloidea</taxon>
        <taxon>Ancylostomatidae</taxon>
        <taxon>Ancylostomatinae</taxon>
        <taxon>Ancylostoma</taxon>
    </lineage>
</organism>
<proteinExistence type="predicted"/>
<protein>
    <submittedName>
        <fullName evidence="3">Uncharacterized protein</fullName>
    </submittedName>
</protein>
<feature type="region of interest" description="Disordered" evidence="1">
    <location>
        <begin position="169"/>
        <end position="195"/>
    </location>
</feature>
<evidence type="ECO:0000256" key="1">
    <source>
        <dbReference type="SAM" id="MobiDB-lite"/>
    </source>
</evidence>
<dbReference type="EMBL" id="JARK01001338">
    <property type="protein sequence ID" value="EYC33128.1"/>
    <property type="molecule type" value="Genomic_DNA"/>
</dbReference>
<reference evidence="4" key="1">
    <citation type="journal article" date="2015" name="Nat. Genet.">
        <title>The genome and transcriptome of the zoonotic hookworm Ancylostoma ceylanicum identify infection-specific gene families.</title>
        <authorList>
            <person name="Schwarz E.M."/>
            <person name="Hu Y."/>
            <person name="Antoshechkin I."/>
            <person name="Miller M.M."/>
            <person name="Sternberg P.W."/>
            <person name="Aroian R.V."/>
        </authorList>
    </citation>
    <scope>NUCLEOTIDE SEQUENCE</scope>
    <source>
        <strain evidence="4">HY135</strain>
    </source>
</reference>
<dbReference type="Proteomes" id="UP000024635">
    <property type="component" value="Unassembled WGS sequence"/>
</dbReference>
<comment type="caution">
    <text evidence="3">The sequence shown here is derived from an EMBL/GenBank/DDBJ whole genome shotgun (WGS) entry which is preliminary data.</text>
</comment>
<evidence type="ECO:0000313" key="3">
    <source>
        <dbReference type="EMBL" id="EYC33128.1"/>
    </source>
</evidence>
<feature type="compositionally biased region" description="Polar residues" evidence="1">
    <location>
        <begin position="172"/>
        <end position="186"/>
    </location>
</feature>
<keyword evidence="2" id="KW-0732">Signal</keyword>